<evidence type="ECO:0000256" key="1">
    <source>
        <dbReference type="ARBA" id="ARBA00022618"/>
    </source>
</evidence>
<dbReference type="AlphaFoldDB" id="A0A6J5WYI2"/>
<gene>
    <name evidence="8" type="ORF">ORAREDHAP_LOCUS21391</name>
</gene>
<dbReference type="GO" id="GO:0005634">
    <property type="term" value="C:nucleus"/>
    <property type="evidence" value="ECO:0007669"/>
    <property type="project" value="UniProtKB-SubCell"/>
</dbReference>
<dbReference type="PANTHER" id="PTHR35740">
    <property type="entry name" value="OS12G0111700 PROTEIN"/>
    <property type="match status" value="1"/>
</dbReference>
<keyword evidence="9" id="KW-1185">Reference proteome</keyword>
<organism evidence="8 9">
    <name type="scientific">Prunus armeniaca</name>
    <name type="common">Apricot</name>
    <name type="synonym">Armeniaca vulgaris</name>
    <dbReference type="NCBI Taxonomy" id="36596"/>
    <lineage>
        <taxon>Eukaryota</taxon>
        <taxon>Viridiplantae</taxon>
        <taxon>Streptophyta</taxon>
        <taxon>Embryophyta</taxon>
        <taxon>Tracheophyta</taxon>
        <taxon>Spermatophyta</taxon>
        <taxon>Magnoliopsida</taxon>
        <taxon>eudicotyledons</taxon>
        <taxon>Gunneridae</taxon>
        <taxon>Pentapetalae</taxon>
        <taxon>rosids</taxon>
        <taxon>fabids</taxon>
        <taxon>Rosales</taxon>
        <taxon>Rosaceae</taxon>
        <taxon>Amygdaloideae</taxon>
        <taxon>Amygdaleae</taxon>
        <taxon>Prunus</taxon>
    </lineage>
</organism>
<dbReference type="EMBL" id="CAEKKB010000003">
    <property type="protein sequence ID" value="CAB4304104.1"/>
    <property type="molecule type" value="Genomic_DNA"/>
</dbReference>
<keyword evidence="2" id="KW-0498">Mitosis</keyword>
<dbReference type="OrthoDB" id="1903589at2759"/>
<comment type="similarity">
    <text evidence="5">Belongs to the sororin family.</text>
</comment>
<feature type="region of interest" description="Disordered" evidence="6">
    <location>
        <begin position="178"/>
        <end position="198"/>
    </location>
</feature>
<feature type="domain" description="Sororin C-terminal region" evidence="7">
    <location>
        <begin position="208"/>
        <end position="231"/>
    </location>
</feature>
<dbReference type="InterPro" id="IPR057337">
    <property type="entry name" value="Sororin_C"/>
</dbReference>
<feature type="region of interest" description="Disordered" evidence="6">
    <location>
        <begin position="53"/>
        <end position="81"/>
    </location>
</feature>
<evidence type="ECO:0000259" key="7">
    <source>
        <dbReference type="Pfam" id="PF25220"/>
    </source>
</evidence>
<sequence>MTAKVLVIKLSPLLSWQCIWYPRLEKRRNSQIWEAEPERRRLRVRKPLSDCTNTIANTKTSTNTNATATSSQSSSASTATLKRLNPKLSSATKTLVAALNPKPSAPPPPIPSTPSRPPPISTSSSGTSDCDGFEACSVYTRRQTALKRKSKDKENTVPFNCPPAPKIRNILGKLKEDGHNSLSKESTAPRKKKQCAVPAGKDVSMHALPQDFIEKQRAYFAEIDAFELPEEEVDSVD</sequence>
<evidence type="ECO:0000256" key="3">
    <source>
        <dbReference type="ARBA" id="ARBA00023242"/>
    </source>
</evidence>
<feature type="compositionally biased region" description="Low complexity" evidence="6">
    <location>
        <begin position="53"/>
        <end position="80"/>
    </location>
</feature>
<accession>A0A6J5WYI2</accession>
<proteinExistence type="inferred from homology"/>
<name>A0A6J5WYI2_PRUAR</name>
<dbReference type="Pfam" id="PF25220">
    <property type="entry name" value="Sororin_C"/>
    <property type="match status" value="1"/>
</dbReference>
<dbReference type="PANTHER" id="PTHR35740:SF1">
    <property type="entry name" value="OS12G0111700 PROTEIN"/>
    <property type="match status" value="1"/>
</dbReference>
<evidence type="ECO:0000256" key="4">
    <source>
        <dbReference type="ARBA" id="ARBA00023306"/>
    </source>
</evidence>
<evidence type="ECO:0000256" key="6">
    <source>
        <dbReference type="SAM" id="MobiDB-lite"/>
    </source>
</evidence>
<dbReference type="GO" id="GO:0051301">
    <property type="term" value="P:cell division"/>
    <property type="evidence" value="ECO:0007669"/>
    <property type="project" value="UniProtKB-KW"/>
</dbReference>
<evidence type="ECO:0000313" key="9">
    <source>
        <dbReference type="Proteomes" id="UP000507245"/>
    </source>
</evidence>
<evidence type="ECO:0000256" key="5">
    <source>
        <dbReference type="ARBA" id="ARBA00093465"/>
    </source>
</evidence>
<keyword evidence="3" id="KW-0539">Nucleus</keyword>
<reference evidence="9" key="1">
    <citation type="journal article" date="2020" name="Genome Biol.">
        <title>Gamete binning: chromosome-level and haplotype-resolved genome assembly enabled by high-throughput single-cell sequencing of gamete genomes.</title>
        <authorList>
            <person name="Campoy J.A."/>
            <person name="Sun H."/>
            <person name="Goel M."/>
            <person name="Jiao W.-B."/>
            <person name="Folz-Donahue K."/>
            <person name="Wang N."/>
            <person name="Rubio M."/>
            <person name="Liu C."/>
            <person name="Kukat C."/>
            <person name="Ruiz D."/>
            <person name="Huettel B."/>
            <person name="Schneeberger K."/>
        </authorList>
    </citation>
    <scope>NUCLEOTIDE SEQUENCE [LARGE SCALE GENOMIC DNA]</scope>
    <source>
        <strain evidence="9">cv. Rojo Pasion</strain>
    </source>
</reference>
<dbReference type="Proteomes" id="UP000507245">
    <property type="component" value="Unassembled WGS sequence"/>
</dbReference>
<evidence type="ECO:0000256" key="2">
    <source>
        <dbReference type="ARBA" id="ARBA00022776"/>
    </source>
</evidence>
<keyword evidence="4" id="KW-0131">Cell cycle</keyword>
<keyword evidence="1" id="KW-0132">Cell division</keyword>
<evidence type="ECO:0000313" key="8">
    <source>
        <dbReference type="EMBL" id="CAB4304104.1"/>
    </source>
</evidence>
<protein>
    <recommendedName>
        <fullName evidence="7">Sororin C-terminal region domain-containing protein</fullName>
    </recommendedName>
</protein>
<feature type="region of interest" description="Disordered" evidence="6">
    <location>
        <begin position="99"/>
        <end position="129"/>
    </location>
</feature>
<feature type="compositionally biased region" description="Pro residues" evidence="6">
    <location>
        <begin position="103"/>
        <end position="120"/>
    </location>
</feature>